<sequence>MSKIKLWWKKYNNWIIHPVSILICVFSWKLVENLTYSQIQPIASAISTFAGIMFGFVMASITLISSSKSNTLVRNTTLTGYLPLMLNRMHSTMGWLLLVCAIFVFILFLPDTLKLTLPFSENKKNIALSQLFLVVGIYCLLISFKNFIFTWREFKQFSKNM</sequence>
<proteinExistence type="predicted"/>
<feature type="transmembrane region" description="Helical" evidence="1">
    <location>
        <begin position="42"/>
        <end position="64"/>
    </location>
</feature>
<organism evidence="2 3">
    <name type="scientific">Pantoea ananas</name>
    <name type="common">Erwinia uredovora</name>
    <dbReference type="NCBI Taxonomy" id="553"/>
    <lineage>
        <taxon>Bacteria</taxon>
        <taxon>Pseudomonadati</taxon>
        <taxon>Pseudomonadota</taxon>
        <taxon>Gammaproteobacteria</taxon>
        <taxon>Enterobacterales</taxon>
        <taxon>Erwiniaceae</taxon>
        <taxon>Pantoea</taxon>
    </lineage>
</organism>
<accession>A0AAJ1CXC1</accession>
<name>A0AAJ1CXC1_PANAN</name>
<keyword evidence="1" id="KW-0812">Transmembrane</keyword>
<dbReference type="EMBL" id="JANFVX010000004">
    <property type="protein sequence ID" value="MCW0343412.1"/>
    <property type="molecule type" value="Genomic_DNA"/>
</dbReference>
<keyword evidence="1" id="KW-0472">Membrane</keyword>
<feature type="transmembrane region" description="Helical" evidence="1">
    <location>
        <begin position="130"/>
        <end position="151"/>
    </location>
</feature>
<evidence type="ECO:0000256" key="1">
    <source>
        <dbReference type="SAM" id="Phobius"/>
    </source>
</evidence>
<feature type="transmembrane region" description="Helical" evidence="1">
    <location>
        <begin position="12"/>
        <end position="30"/>
    </location>
</feature>
<feature type="transmembrane region" description="Helical" evidence="1">
    <location>
        <begin position="92"/>
        <end position="110"/>
    </location>
</feature>
<keyword evidence="1" id="KW-1133">Transmembrane helix</keyword>
<reference evidence="2" key="1">
    <citation type="submission" date="2022-06" db="EMBL/GenBank/DDBJ databases">
        <title>Dynamics of rice microbiomes reveals core vertical transmitted seed endophytes.</title>
        <authorList>
            <person name="Liao K."/>
            <person name="Zhang X."/>
        </authorList>
    </citation>
    <scope>NUCLEOTIDE SEQUENCE</scope>
    <source>
        <strain evidence="2">JT1-17</strain>
    </source>
</reference>
<dbReference type="AlphaFoldDB" id="A0AAJ1CXC1"/>
<dbReference type="Proteomes" id="UP001208888">
    <property type="component" value="Unassembled WGS sequence"/>
</dbReference>
<protein>
    <submittedName>
        <fullName evidence="2">Uncharacterized protein</fullName>
    </submittedName>
</protein>
<evidence type="ECO:0000313" key="3">
    <source>
        <dbReference type="Proteomes" id="UP001208888"/>
    </source>
</evidence>
<evidence type="ECO:0000313" key="2">
    <source>
        <dbReference type="EMBL" id="MCW0343412.1"/>
    </source>
</evidence>
<gene>
    <name evidence="2" type="ORF">NB703_001505</name>
</gene>
<comment type="caution">
    <text evidence="2">The sequence shown here is derived from an EMBL/GenBank/DDBJ whole genome shotgun (WGS) entry which is preliminary data.</text>
</comment>
<dbReference type="RefSeq" id="WP_264271957.1">
    <property type="nucleotide sequence ID" value="NZ_JANFVX010000004.1"/>
</dbReference>